<organism evidence="1 2">
    <name type="scientific">Malus baccata</name>
    <name type="common">Siberian crab apple</name>
    <name type="synonym">Pyrus baccata</name>
    <dbReference type="NCBI Taxonomy" id="106549"/>
    <lineage>
        <taxon>Eukaryota</taxon>
        <taxon>Viridiplantae</taxon>
        <taxon>Streptophyta</taxon>
        <taxon>Embryophyta</taxon>
        <taxon>Tracheophyta</taxon>
        <taxon>Spermatophyta</taxon>
        <taxon>Magnoliopsida</taxon>
        <taxon>eudicotyledons</taxon>
        <taxon>Gunneridae</taxon>
        <taxon>Pentapetalae</taxon>
        <taxon>rosids</taxon>
        <taxon>fabids</taxon>
        <taxon>Rosales</taxon>
        <taxon>Rosaceae</taxon>
        <taxon>Amygdaloideae</taxon>
        <taxon>Maleae</taxon>
        <taxon>Malus</taxon>
    </lineage>
</organism>
<comment type="caution">
    <text evidence="1">The sequence shown here is derived from an EMBL/GenBank/DDBJ whole genome shotgun (WGS) entry which is preliminary data.</text>
</comment>
<proteinExistence type="predicted"/>
<dbReference type="AlphaFoldDB" id="A0A540ME65"/>
<dbReference type="EMBL" id="VIEB01000280">
    <property type="protein sequence ID" value="TQD97021.1"/>
    <property type="molecule type" value="Genomic_DNA"/>
</dbReference>
<gene>
    <name evidence="1" type="ORF">C1H46_017333</name>
</gene>
<dbReference type="Proteomes" id="UP000315295">
    <property type="component" value="Unassembled WGS sequence"/>
</dbReference>
<evidence type="ECO:0000313" key="2">
    <source>
        <dbReference type="Proteomes" id="UP000315295"/>
    </source>
</evidence>
<name>A0A540ME65_MALBA</name>
<accession>A0A540ME65</accession>
<evidence type="ECO:0000313" key="1">
    <source>
        <dbReference type="EMBL" id="TQD97021.1"/>
    </source>
</evidence>
<sequence>MATTIGARPLRFAPLILCEGWITEAATQVYPCFASRCLQSSLSFFRCLQVVNFEEGEIEDGQQRQRLNPLLLTISSPASLPFVSSDSGLSLPPPSCFLFF</sequence>
<protein>
    <submittedName>
        <fullName evidence="1">Uncharacterized protein</fullName>
    </submittedName>
</protein>
<reference evidence="1 2" key="1">
    <citation type="journal article" date="2019" name="G3 (Bethesda)">
        <title>Sequencing of a Wild Apple (Malus baccata) Genome Unravels the Differences Between Cultivated and Wild Apple Species Regarding Disease Resistance and Cold Tolerance.</title>
        <authorList>
            <person name="Chen X."/>
        </authorList>
    </citation>
    <scope>NUCLEOTIDE SEQUENCE [LARGE SCALE GENOMIC DNA]</scope>
    <source>
        <strain evidence="2">cv. Shandingzi</strain>
        <tissue evidence="1">Leaves</tissue>
    </source>
</reference>
<keyword evidence="2" id="KW-1185">Reference proteome</keyword>